<feature type="transmembrane region" description="Helical" evidence="10">
    <location>
        <begin position="366"/>
        <end position="384"/>
    </location>
</feature>
<feature type="transmembrane region" description="Helical" evidence="10">
    <location>
        <begin position="168"/>
        <end position="191"/>
    </location>
</feature>
<protein>
    <recommendedName>
        <fullName evidence="3">Multidrug export protein MepA</fullName>
    </recommendedName>
</protein>
<keyword evidence="9" id="KW-0046">Antibiotic resistance</keyword>
<evidence type="ECO:0000256" key="9">
    <source>
        <dbReference type="ARBA" id="ARBA00023251"/>
    </source>
</evidence>
<feature type="transmembrane region" description="Helical" evidence="10">
    <location>
        <begin position="273"/>
        <end position="297"/>
    </location>
</feature>
<feature type="transmembrane region" description="Helical" evidence="10">
    <location>
        <begin position="241"/>
        <end position="261"/>
    </location>
</feature>
<dbReference type="PATRIC" id="fig|134605.3.peg.1739"/>
<dbReference type="InterPro" id="IPR048279">
    <property type="entry name" value="MdtK-like"/>
</dbReference>
<evidence type="ECO:0000313" key="11">
    <source>
        <dbReference type="EMBL" id="KXA12472.1"/>
    </source>
</evidence>
<evidence type="ECO:0000313" key="12">
    <source>
        <dbReference type="Proteomes" id="UP000070617"/>
    </source>
</evidence>
<dbReference type="PIRSF" id="PIRSF006603">
    <property type="entry name" value="DinF"/>
    <property type="match status" value="1"/>
</dbReference>
<feature type="transmembrane region" description="Helical" evidence="10">
    <location>
        <begin position="139"/>
        <end position="156"/>
    </location>
</feature>
<dbReference type="EMBL" id="LRPX01000099">
    <property type="protein sequence ID" value="KXA12472.1"/>
    <property type="molecule type" value="Genomic_DNA"/>
</dbReference>
<evidence type="ECO:0000256" key="5">
    <source>
        <dbReference type="ARBA" id="ARBA00022475"/>
    </source>
</evidence>
<evidence type="ECO:0000256" key="8">
    <source>
        <dbReference type="ARBA" id="ARBA00023136"/>
    </source>
</evidence>
<dbReference type="Pfam" id="PF01554">
    <property type="entry name" value="MatE"/>
    <property type="match status" value="2"/>
</dbReference>
<dbReference type="RefSeq" id="WP_035500975.1">
    <property type="nucleotide sequence ID" value="NZ_KQ956575.1"/>
</dbReference>
<keyword evidence="8 10" id="KW-0472">Membrane</keyword>
<dbReference type="GO" id="GO:0015297">
    <property type="term" value="F:antiporter activity"/>
    <property type="evidence" value="ECO:0007669"/>
    <property type="project" value="InterPro"/>
</dbReference>
<keyword evidence="12" id="KW-1185">Reference proteome</keyword>
<feature type="transmembrane region" description="Helical" evidence="10">
    <location>
        <begin position="96"/>
        <end position="119"/>
    </location>
</feature>
<name>A0A133N850_9FUSO</name>
<reference evidence="12" key="1">
    <citation type="submission" date="2016-01" db="EMBL/GenBank/DDBJ databases">
        <authorList>
            <person name="Mitreva M."/>
            <person name="Pepin K.H."/>
            <person name="Mihindukulasuriya K.A."/>
            <person name="Fulton R."/>
            <person name="Fronick C."/>
            <person name="O'Laughlin M."/>
            <person name="Miner T."/>
            <person name="Herter B."/>
            <person name="Rosa B.A."/>
            <person name="Cordes M."/>
            <person name="Tomlinson C."/>
            <person name="Wollam A."/>
            <person name="Palsikar V.B."/>
            <person name="Mardis E.R."/>
            <person name="Wilson R.K."/>
        </authorList>
    </citation>
    <scope>NUCLEOTIDE SEQUENCE [LARGE SCALE GENOMIC DNA]</scope>
    <source>
        <strain evidence="12">CMW8396</strain>
    </source>
</reference>
<feature type="transmembrane region" description="Helical" evidence="10">
    <location>
        <begin position="396"/>
        <end position="414"/>
    </location>
</feature>
<evidence type="ECO:0000256" key="3">
    <source>
        <dbReference type="ARBA" id="ARBA00022106"/>
    </source>
</evidence>
<comment type="similarity">
    <text evidence="2">Belongs to the multi antimicrobial extrusion (MATE) (TC 2.A.66.1) family. MepA subfamily.</text>
</comment>
<dbReference type="InterPro" id="IPR002528">
    <property type="entry name" value="MATE_fam"/>
</dbReference>
<keyword evidence="7 10" id="KW-1133">Transmembrane helix</keyword>
<proteinExistence type="inferred from homology"/>
<dbReference type="GO" id="GO:0005886">
    <property type="term" value="C:plasma membrane"/>
    <property type="evidence" value="ECO:0007669"/>
    <property type="project" value="UniProtKB-SubCell"/>
</dbReference>
<feature type="transmembrane region" description="Helical" evidence="10">
    <location>
        <begin position="318"/>
        <end position="346"/>
    </location>
</feature>
<dbReference type="GO" id="GO:0042910">
    <property type="term" value="F:xenobiotic transmembrane transporter activity"/>
    <property type="evidence" value="ECO:0007669"/>
    <property type="project" value="InterPro"/>
</dbReference>
<dbReference type="STRING" id="134605.HMPREF3206_01758"/>
<organism evidence="11 12">
    <name type="scientific">Fusobacterium equinum</name>
    <dbReference type="NCBI Taxonomy" id="134605"/>
    <lineage>
        <taxon>Bacteria</taxon>
        <taxon>Fusobacteriati</taxon>
        <taxon>Fusobacteriota</taxon>
        <taxon>Fusobacteriia</taxon>
        <taxon>Fusobacteriales</taxon>
        <taxon>Fusobacteriaceae</taxon>
        <taxon>Fusobacterium</taxon>
    </lineage>
</organism>
<feature type="transmembrane region" description="Helical" evidence="10">
    <location>
        <begin position="16"/>
        <end position="37"/>
    </location>
</feature>
<dbReference type="InterPro" id="IPR045070">
    <property type="entry name" value="MATE_MepA-like"/>
</dbReference>
<feature type="transmembrane region" description="Helical" evidence="10">
    <location>
        <begin position="197"/>
        <end position="218"/>
    </location>
</feature>
<gene>
    <name evidence="11" type="ORF">HMPREF3206_01758</name>
</gene>
<keyword evidence="6 10" id="KW-0812">Transmembrane</keyword>
<dbReference type="CDD" id="cd13143">
    <property type="entry name" value="MATE_MepA_like"/>
    <property type="match status" value="1"/>
</dbReference>
<comment type="subcellular location">
    <subcellularLocation>
        <location evidence="1">Cell membrane</location>
        <topology evidence="1">Multi-pass membrane protein</topology>
    </subcellularLocation>
</comment>
<dbReference type="AlphaFoldDB" id="A0A133N850"/>
<keyword evidence="5" id="KW-1003">Cell membrane</keyword>
<evidence type="ECO:0000256" key="7">
    <source>
        <dbReference type="ARBA" id="ARBA00022989"/>
    </source>
</evidence>
<evidence type="ECO:0000256" key="4">
    <source>
        <dbReference type="ARBA" id="ARBA00022448"/>
    </source>
</evidence>
<feature type="transmembrane region" description="Helical" evidence="10">
    <location>
        <begin position="420"/>
        <end position="438"/>
    </location>
</feature>
<evidence type="ECO:0000256" key="10">
    <source>
        <dbReference type="SAM" id="Phobius"/>
    </source>
</evidence>
<sequence length="459" mass="51263">MSLSHSFLEQESIGRLLWKFSLPAVVGMVVNALYNVVDRIYIGHIERVGHLAITGVGVIFPIVLLSFAFALLVGLGSSANISLHLGKKEKDRAEQFLGNSFVLGSIFSLSFTILLFFIMKECIYLVGGSDVSYPYAKQYLEIVAIGFLPMTLSYILNAAIRSDGNPKMAMLTLLIGTFVNIILDPIFIFTLNMGVRGAALATIISQTVSFLWTIYYFTSSKSVMKLKKKYIRFHFELSKKVIALGSSSFGVQVGVSIINYIMNVILREYGGDLSIGAMAIIQSVMSLLLMPIFGINQGVQPILGYNYGAKKYDRVKEALFKGIGAATFICVLGFLSIELFSQYWIILFTKETSLLELAEYGLRRQVIVFPIVGFQIVSSIYFQAVGKPKLSFFISMSRQILVLIPCLFLLSSIWGLDGVWYASPLSDFIATIVTFILIKRELKHLEYLKLEKEREEIVE</sequence>
<comment type="caution">
    <text evidence="11">The sequence shown here is derived from an EMBL/GenBank/DDBJ whole genome shotgun (WGS) entry which is preliminary data.</text>
</comment>
<dbReference type="PANTHER" id="PTHR43823:SF3">
    <property type="entry name" value="MULTIDRUG EXPORT PROTEIN MEPA"/>
    <property type="match status" value="1"/>
</dbReference>
<keyword evidence="4" id="KW-0813">Transport</keyword>
<dbReference type="PANTHER" id="PTHR43823">
    <property type="entry name" value="SPORULATION PROTEIN YKVU"/>
    <property type="match status" value="1"/>
</dbReference>
<dbReference type="Proteomes" id="UP000070617">
    <property type="component" value="Unassembled WGS sequence"/>
</dbReference>
<dbReference type="GO" id="GO:0046677">
    <property type="term" value="P:response to antibiotic"/>
    <property type="evidence" value="ECO:0007669"/>
    <property type="project" value="UniProtKB-KW"/>
</dbReference>
<dbReference type="NCBIfam" id="TIGR00797">
    <property type="entry name" value="matE"/>
    <property type="match status" value="1"/>
</dbReference>
<feature type="transmembrane region" description="Helical" evidence="10">
    <location>
        <begin position="49"/>
        <end position="75"/>
    </location>
</feature>
<dbReference type="InterPro" id="IPR051327">
    <property type="entry name" value="MATE_MepA_subfamily"/>
</dbReference>
<evidence type="ECO:0000256" key="6">
    <source>
        <dbReference type="ARBA" id="ARBA00022692"/>
    </source>
</evidence>
<evidence type="ECO:0000256" key="1">
    <source>
        <dbReference type="ARBA" id="ARBA00004651"/>
    </source>
</evidence>
<accession>A0A133N850</accession>
<evidence type="ECO:0000256" key="2">
    <source>
        <dbReference type="ARBA" id="ARBA00008417"/>
    </source>
</evidence>